<name>A0A096XH37_APICA</name>
<evidence type="ECO:0000256" key="1">
    <source>
        <dbReference type="SAM" id="MobiDB-lite"/>
    </source>
</evidence>
<organism evidence="2">
    <name type="scientific">Apis mellifera carnica</name>
    <name type="common">Carniolan honeybee</name>
    <dbReference type="NCBI Taxonomy" id="88217"/>
    <lineage>
        <taxon>Eukaryota</taxon>
        <taxon>Metazoa</taxon>
        <taxon>Ecdysozoa</taxon>
        <taxon>Arthropoda</taxon>
        <taxon>Hexapoda</taxon>
        <taxon>Insecta</taxon>
        <taxon>Pterygota</taxon>
        <taxon>Neoptera</taxon>
        <taxon>Endopterygota</taxon>
        <taxon>Hymenoptera</taxon>
        <taxon>Apocrita</taxon>
        <taxon>Aculeata</taxon>
        <taxon>Apoidea</taxon>
        <taxon>Anthophila</taxon>
        <taxon>Apidae</taxon>
        <taxon>Apis</taxon>
    </lineage>
</organism>
<reference evidence="2" key="1">
    <citation type="journal article" date="2014" name="Mol. Immunol.">
        <title>IgE recognition of chimeric isoforms of the honeybee (Apis mellifera) venom allergen Api m 10 evaluated by protein array technology.</title>
        <authorList>
            <person name="Van Vaerenbergh M."/>
            <person name="De Smet L."/>
            <person name="Rafei-Shamsabadi D."/>
            <person name="Blank S."/>
            <person name="Spillner E."/>
            <person name="Ebo D.G."/>
            <person name="Devreese B."/>
            <person name="Jakob T."/>
            <person name="de Graaf D.C."/>
        </authorList>
    </citation>
    <scope>NUCLEOTIDE SEQUENCE</scope>
    <source>
        <tissue evidence="2">Worker venom gland</tissue>
    </source>
</reference>
<feature type="compositionally biased region" description="Basic and acidic residues" evidence="1">
    <location>
        <begin position="1"/>
        <end position="15"/>
    </location>
</feature>
<proteinExistence type="evidence at transcript level"/>
<accession>A0A096XH37</accession>
<feature type="non-terminal residue" evidence="2">
    <location>
        <position position="1"/>
    </location>
</feature>
<dbReference type="AlphaFoldDB" id="A0A096XH37"/>
<sequence>FPGAHDEDSKEERMRPAPNLQGVWKASRISTTRYRRTKEMY</sequence>
<dbReference type="EMBL" id="KC952896">
    <property type="protein sequence ID" value="AHM25035.1"/>
    <property type="molecule type" value="mRNA"/>
</dbReference>
<gene>
    <name evidence="2" type="primary">icarapin</name>
</gene>
<feature type="region of interest" description="Disordered" evidence="1">
    <location>
        <begin position="1"/>
        <end position="22"/>
    </location>
</feature>
<evidence type="ECO:0000313" key="2">
    <source>
        <dbReference type="EMBL" id="AHM25035.1"/>
    </source>
</evidence>
<protein>
    <submittedName>
        <fullName evidence="2">Icarapin variant 8</fullName>
    </submittedName>
</protein>